<dbReference type="WBParaSite" id="Csp11.Scaffold608.g5809.t2">
    <property type="protein sequence ID" value="Csp11.Scaffold608.g5809.t2"/>
    <property type="gene ID" value="Csp11.Scaffold608.g5809"/>
</dbReference>
<reference evidence="2" key="1">
    <citation type="submission" date="2016-11" db="UniProtKB">
        <authorList>
            <consortium name="WormBaseParasite"/>
        </authorList>
    </citation>
    <scope>IDENTIFICATION</scope>
</reference>
<dbReference type="AlphaFoldDB" id="A0A1I7TGV8"/>
<protein>
    <submittedName>
        <fullName evidence="2">Cell wall-binding protein</fullName>
    </submittedName>
</protein>
<dbReference type="Proteomes" id="UP000095282">
    <property type="component" value="Unplaced"/>
</dbReference>
<proteinExistence type="predicted"/>
<organism evidence="1 2">
    <name type="scientific">Caenorhabditis tropicalis</name>
    <dbReference type="NCBI Taxonomy" id="1561998"/>
    <lineage>
        <taxon>Eukaryota</taxon>
        <taxon>Metazoa</taxon>
        <taxon>Ecdysozoa</taxon>
        <taxon>Nematoda</taxon>
        <taxon>Chromadorea</taxon>
        <taxon>Rhabditida</taxon>
        <taxon>Rhabditina</taxon>
        <taxon>Rhabditomorpha</taxon>
        <taxon>Rhabditoidea</taxon>
        <taxon>Rhabditidae</taxon>
        <taxon>Peloderinae</taxon>
        <taxon>Caenorhabditis</taxon>
    </lineage>
</organism>
<dbReference type="Pfam" id="PF02343">
    <property type="entry name" value="TRA-1_regulated"/>
    <property type="match status" value="1"/>
</dbReference>
<evidence type="ECO:0000313" key="1">
    <source>
        <dbReference type="Proteomes" id="UP000095282"/>
    </source>
</evidence>
<sequence>MLEDKPAWIDYYTAEKNDSTSTMLVRQLLSLHESAPLNLVEQTTVMPRRTTPTFPCPCGNFGHFMRGDITTVVYTVIMLLDSQNILHTQNHGCNDNVTCISDNMTSLYGYWGDIQKPIGVVQPYFTLETSKDGSNHELIDLYEYFGIECQDDKRFYATKFPNGISYFTYDGRLIYVDEGLEDKKTQIHSGQCAPLPPM</sequence>
<keyword evidence="1" id="KW-1185">Reference proteome</keyword>
<dbReference type="InterPro" id="IPR003326">
    <property type="entry name" value="TRA-1_regulated"/>
</dbReference>
<evidence type="ECO:0000313" key="2">
    <source>
        <dbReference type="WBParaSite" id="Csp11.Scaffold608.g5809.t2"/>
    </source>
</evidence>
<name>A0A1I7TGV8_9PELO</name>
<accession>A0A1I7TGV8</accession>